<dbReference type="EMBL" id="KV441408">
    <property type="protein sequence ID" value="OAF55630.1"/>
    <property type="molecule type" value="Genomic_DNA"/>
</dbReference>
<dbReference type="RefSeq" id="XP_024320930.1">
    <property type="nucleotide sequence ID" value="XM_024471155.1"/>
</dbReference>
<evidence type="ECO:0000313" key="2">
    <source>
        <dbReference type="EMBL" id="OAF55630.1"/>
    </source>
</evidence>
<organism evidence="2">
    <name type="scientific">Pseudogymnoascus destructans</name>
    <dbReference type="NCBI Taxonomy" id="655981"/>
    <lineage>
        <taxon>Eukaryota</taxon>
        <taxon>Fungi</taxon>
        <taxon>Dikarya</taxon>
        <taxon>Ascomycota</taxon>
        <taxon>Pezizomycotina</taxon>
        <taxon>Leotiomycetes</taxon>
        <taxon>Thelebolales</taxon>
        <taxon>Thelebolaceae</taxon>
        <taxon>Pseudogymnoascus</taxon>
    </lineage>
</organism>
<accession>A0A177A214</accession>
<dbReference type="Proteomes" id="UP000077154">
    <property type="component" value="Unassembled WGS sequence"/>
</dbReference>
<feature type="domain" description="F-box" evidence="1">
    <location>
        <begin position="1"/>
        <end position="50"/>
    </location>
</feature>
<dbReference type="InterPro" id="IPR032675">
    <property type="entry name" value="LRR_dom_sf"/>
</dbReference>
<dbReference type="Gene3D" id="3.80.10.10">
    <property type="entry name" value="Ribonuclease Inhibitor"/>
    <property type="match status" value="1"/>
</dbReference>
<proteinExistence type="predicted"/>
<evidence type="ECO:0000259" key="1">
    <source>
        <dbReference type="PROSITE" id="PS50181"/>
    </source>
</evidence>
<dbReference type="PROSITE" id="PS50181">
    <property type="entry name" value="FBOX"/>
    <property type="match status" value="1"/>
</dbReference>
<dbReference type="OrthoDB" id="4156171at2759"/>
<dbReference type="SUPFAM" id="SSF52047">
    <property type="entry name" value="RNI-like"/>
    <property type="match status" value="1"/>
</dbReference>
<sequence>MLTLRDIPPEILSLFCECLDQQDLRNVRLLNRAFDNAARRILFRTIFLKVNLHSFGKLSNISEHETLRHYVEVFIYDGRELEFAEGSAFEEWLHHTAATGIGMLSDTRDKFLARFSQQQLHEYYFNFCRYVRLVQGPILQGDNEIKWLLKAMRRFPRLSVVEYAENEQGFKDDDRELQPMSFFSPLAQETLAEPEEGWGRWDKHFWALVCAVFRSENPQQVKQLRGEMLDYESLRKVEKAIPQLTLKNIQLLCLEFTSEDHMSQASTRSLAALLKRAPNLTSLRLSYGDHLRSLENISTSFRSRLFDTSLHWKHLTNLSLQNLALSPSYLQQLLQRHSTTLLSLELSDMALQRGNETIEGGARALWITMIQFLSQSMSLKRIKLIGRFTTDTNEAWSTCGAGEDGSVCPPRQDGCLISRIEHFIIHGGLCPFTLRKPERLYDVHMDASHNEGPWIPKHSWSWEEDDTWRFAAFMIEGTLGEESFLEELLSVDTLIPG</sequence>
<protein>
    <recommendedName>
        <fullName evidence="1">F-box domain-containing protein</fullName>
    </recommendedName>
</protein>
<dbReference type="VEuPathDB" id="FungiDB:GMDG_04484"/>
<reference evidence="2" key="1">
    <citation type="submission" date="2016-03" db="EMBL/GenBank/DDBJ databases">
        <title>Updated assembly of Pseudogymnoascus destructans, the fungus causing white-nose syndrome of bats.</title>
        <authorList>
            <person name="Palmer J.M."/>
            <person name="Drees K.P."/>
            <person name="Foster J.T."/>
            <person name="Lindner D.L."/>
        </authorList>
    </citation>
    <scope>NUCLEOTIDE SEQUENCE [LARGE SCALE GENOMIC DNA]</scope>
    <source>
        <strain evidence="2">20631-21</strain>
    </source>
</reference>
<dbReference type="AlphaFoldDB" id="A0A177A214"/>
<name>A0A177A214_9PEZI</name>
<gene>
    <name evidence="2" type="ORF">VC83_07588</name>
</gene>
<dbReference type="InterPro" id="IPR001810">
    <property type="entry name" value="F-box_dom"/>
</dbReference>
<dbReference type="GeneID" id="36290633"/>